<dbReference type="RefSeq" id="WP_097284922.1">
    <property type="nucleotide sequence ID" value="NZ_CP107955.1"/>
</dbReference>
<protein>
    <recommendedName>
        <fullName evidence="5">Secreted protein</fullName>
    </recommendedName>
</protein>
<dbReference type="Proteomes" id="UP001257627">
    <property type="component" value="Unassembled WGS sequence"/>
</dbReference>
<keyword evidence="2" id="KW-0812">Transmembrane</keyword>
<evidence type="ECO:0000313" key="3">
    <source>
        <dbReference type="EMBL" id="MDU8997007.1"/>
    </source>
</evidence>
<feature type="region of interest" description="Disordered" evidence="1">
    <location>
        <begin position="50"/>
        <end position="92"/>
    </location>
</feature>
<evidence type="ECO:0008006" key="5">
    <source>
        <dbReference type="Google" id="ProtNLM"/>
    </source>
</evidence>
<sequence>MGQQPVPAPKKPLSRGKKIAIGIGVLIAAPPLVAGVISGVKGAATHDTSAAAATPGASHSGPAATPSAKKKRALATHPSTPGPAQKLADLDGIGRPASMYQQVLDALAPRCTENRPRLTAIVTSTLEDLKKNGVNDEDGFSVLQHLEQSVPAGNPRVNCASVAAAYATLREGN</sequence>
<keyword evidence="4" id="KW-1185">Reference proteome</keyword>
<accession>A0ABU3USU8</accession>
<keyword evidence="2" id="KW-0472">Membrane</keyword>
<evidence type="ECO:0000256" key="2">
    <source>
        <dbReference type="SAM" id="Phobius"/>
    </source>
</evidence>
<keyword evidence="2" id="KW-1133">Transmembrane helix</keyword>
<comment type="caution">
    <text evidence="3">The sequence shown here is derived from an EMBL/GenBank/DDBJ whole genome shotgun (WGS) entry which is preliminary data.</text>
</comment>
<feature type="transmembrane region" description="Helical" evidence="2">
    <location>
        <begin position="19"/>
        <end position="40"/>
    </location>
</feature>
<dbReference type="EMBL" id="JARAKF010000001">
    <property type="protein sequence ID" value="MDU8997007.1"/>
    <property type="molecule type" value="Genomic_DNA"/>
</dbReference>
<evidence type="ECO:0000313" key="4">
    <source>
        <dbReference type="Proteomes" id="UP001257627"/>
    </source>
</evidence>
<organism evidence="3 4">
    <name type="scientific">Streptomyces mirabilis</name>
    <dbReference type="NCBI Taxonomy" id="68239"/>
    <lineage>
        <taxon>Bacteria</taxon>
        <taxon>Bacillati</taxon>
        <taxon>Actinomycetota</taxon>
        <taxon>Actinomycetes</taxon>
        <taxon>Kitasatosporales</taxon>
        <taxon>Streptomycetaceae</taxon>
        <taxon>Streptomyces</taxon>
    </lineage>
</organism>
<gene>
    <name evidence="3" type="ORF">PU648_32590</name>
</gene>
<proteinExistence type="predicted"/>
<name>A0ABU3USU8_9ACTN</name>
<evidence type="ECO:0000256" key="1">
    <source>
        <dbReference type="SAM" id="MobiDB-lite"/>
    </source>
</evidence>
<reference evidence="3 4" key="1">
    <citation type="submission" date="2023-02" db="EMBL/GenBank/DDBJ databases">
        <authorList>
            <person name="Maleckis M."/>
        </authorList>
    </citation>
    <scope>NUCLEOTIDE SEQUENCE [LARGE SCALE GENOMIC DNA]</scope>
    <source>
        <strain evidence="3 4">P8-A2</strain>
    </source>
</reference>